<gene>
    <name evidence="1" type="ORF">IE53DRAFT_310908</name>
</gene>
<name>A0ACD0P4N6_9BASI</name>
<evidence type="ECO:0000313" key="1">
    <source>
        <dbReference type="EMBL" id="PWN53065.1"/>
    </source>
</evidence>
<proteinExistence type="predicted"/>
<dbReference type="EMBL" id="KZ819743">
    <property type="protein sequence ID" value="PWN53065.1"/>
    <property type="molecule type" value="Genomic_DNA"/>
</dbReference>
<evidence type="ECO:0000313" key="2">
    <source>
        <dbReference type="Proteomes" id="UP000245626"/>
    </source>
</evidence>
<reference evidence="1 2" key="1">
    <citation type="journal article" date="2018" name="Mol. Biol. Evol.">
        <title>Broad Genomic Sampling Reveals a Smut Pathogenic Ancestry of the Fungal Clade Ustilaginomycotina.</title>
        <authorList>
            <person name="Kijpornyongpan T."/>
            <person name="Mondo S.J."/>
            <person name="Barry K."/>
            <person name="Sandor L."/>
            <person name="Lee J."/>
            <person name="Lipzen A."/>
            <person name="Pangilinan J."/>
            <person name="LaButti K."/>
            <person name="Hainaut M."/>
            <person name="Henrissat B."/>
            <person name="Grigoriev I.V."/>
            <person name="Spatafora J.W."/>
            <person name="Aime M.C."/>
        </authorList>
    </citation>
    <scope>NUCLEOTIDE SEQUENCE [LARGE SCALE GENOMIC DNA]</scope>
    <source>
        <strain evidence="1 2">SA 807</strain>
    </source>
</reference>
<keyword evidence="2" id="KW-1185">Reference proteome</keyword>
<protein>
    <submittedName>
        <fullName evidence="1">Uncharacterized protein</fullName>
    </submittedName>
</protein>
<organism evidence="1 2">
    <name type="scientific">Violaceomyces palustris</name>
    <dbReference type="NCBI Taxonomy" id="1673888"/>
    <lineage>
        <taxon>Eukaryota</taxon>
        <taxon>Fungi</taxon>
        <taxon>Dikarya</taxon>
        <taxon>Basidiomycota</taxon>
        <taxon>Ustilaginomycotina</taxon>
        <taxon>Ustilaginomycetes</taxon>
        <taxon>Violaceomycetales</taxon>
        <taxon>Violaceomycetaceae</taxon>
        <taxon>Violaceomyces</taxon>
    </lineage>
</organism>
<sequence length="283" mass="31116">MVTERSTGALMFIGERCALEECHREDFLPFKCQECRESFCASHFRPSSHRCSSHDENLGDFRVPLCPLCDQPPEGWKRDEDPNIAMDRHLSTGKCPAIDENGLRKQTDRTNAFRKKANQCNFSKCQKVMVVPITCPQCRTSFCPSHRAPAQHACQTSSRQSQSAPAMTKKKNTSLNGATSALKNLNIRSESNGISTTQAQPAQKDQKTSSGVSKSPFAGGGGGLFDKTDKRAKAERKSAIKAMQERQKKGLLSAAEETRLAEEMAALAKSSRGAKPKEDCVIC</sequence>
<accession>A0ACD0P4N6</accession>
<dbReference type="Proteomes" id="UP000245626">
    <property type="component" value="Unassembled WGS sequence"/>
</dbReference>